<comment type="caution">
    <text evidence="2">The sequence shown here is derived from an EMBL/GenBank/DDBJ whole genome shotgun (WGS) entry which is preliminary data.</text>
</comment>
<evidence type="ECO:0000313" key="3">
    <source>
        <dbReference type="Proteomes" id="UP000565286"/>
    </source>
</evidence>
<keyword evidence="3" id="KW-1185">Reference proteome</keyword>
<name>A0A7W6C910_9HYPH</name>
<proteinExistence type="predicted"/>
<gene>
    <name evidence="2" type="ORF">GGQ73_001029</name>
</gene>
<reference evidence="2 3" key="1">
    <citation type="submission" date="2020-08" db="EMBL/GenBank/DDBJ databases">
        <title>Genomic Encyclopedia of Type Strains, Phase IV (KMG-IV): sequencing the most valuable type-strain genomes for metagenomic binning, comparative biology and taxonomic classification.</title>
        <authorList>
            <person name="Goeker M."/>
        </authorList>
    </citation>
    <scope>NUCLEOTIDE SEQUENCE [LARGE SCALE GENOMIC DNA]</scope>
    <source>
        <strain evidence="2 3">DSM 26438</strain>
    </source>
</reference>
<evidence type="ECO:0000313" key="2">
    <source>
        <dbReference type="EMBL" id="MBB3945104.1"/>
    </source>
</evidence>
<sequence length="282" mass="32107">MTSQWDKIVDQTRLCQLASLKLNFTGDWRFYKPPHFKIKPPAEESRLVRVEQKIGRPLPKTLRHFFKECSSGIDTHWLLPGHMSDTGGLIDVKYNLVPPKPFSDEKNEPLINSGGVRIDLEEMADLWAARNDWITSFRQSAAEAEDEGTRAHYTVYANMMERGFPITTNGGGDIVAIDMESPGEELFISFHDGSDEPAWLFGQSLLDHLDQQSRLNFLGFEIYILEIFANEQKSKAAFDRFNETYKDRQTVEKEGLAAISGCVIDWTTENGKAWRAWLGLTA</sequence>
<dbReference type="InterPro" id="IPR018958">
    <property type="entry name" value="Knr4/Smi1-like_dom"/>
</dbReference>
<organism evidence="2 3">
    <name type="scientific">Rhizobium skierniewicense</name>
    <dbReference type="NCBI Taxonomy" id="984260"/>
    <lineage>
        <taxon>Bacteria</taxon>
        <taxon>Pseudomonadati</taxon>
        <taxon>Pseudomonadota</taxon>
        <taxon>Alphaproteobacteria</taxon>
        <taxon>Hyphomicrobiales</taxon>
        <taxon>Rhizobiaceae</taxon>
        <taxon>Rhizobium/Agrobacterium group</taxon>
        <taxon>Rhizobium</taxon>
    </lineage>
</organism>
<evidence type="ECO:0000259" key="1">
    <source>
        <dbReference type="SMART" id="SM00860"/>
    </source>
</evidence>
<dbReference type="Gene3D" id="3.40.1580.10">
    <property type="entry name" value="SMI1/KNR4-like"/>
    <property type="match status" value="1"/>
</dbReference>
<dbReference type="Proteomes" id="UP000565286">
    <property type="component" value="Unassembled WGS sequence"/>
</dbReference>
<feature type="domain" description="Knr4/Smi1-like" evidence="1">
    <location>
        <begin position="41"/>
        <end position="211"/>
    </location>
</feature>
<dbReference type="AlphaFoldDB" id="A0A7W6C910"/>
<protein>
    <submittedName>
        <fullName evidence="2">Cell wall assembly regulator SMI1</fullName>
    </submittedName>
</protein>
<dbReference type="Pfam" id="PF09346">
    <property type="entry name" value="SMI1_KNR4"/>
    <property type="match status" value="1"/>
</dbReference>
<dbReference type="SMART" id="SM00860">
    <property type="entry name" value="SMI1_KNR4"/>
    <property type="match status" value="1"/>
</dbReference>
<dbReference type="RefSeq" id="WP_183894421.1">
    <property type="nucleotide sequence ID" value="NZ_JACIDV010000002.1"/>
</dbReference>
<dbReference type="SUPFAM" id="SSF160631">
    <property type="entry name" value="SMI1/KNR4-like"/>
    <property type="match status" value="1"/>
</dbReference>
<accession>A0A7W6C910</accession>
<dbReference type="EMBL" id="JACIDV010000002">
    <property type="protein sequence ID" value="MBB3945104.1"/>
    <property type="molecule type" value="Genomic_DNA"/>
</dbReference>
<dbReference type="InterPro" id="IPR037883">
    <property type="entry name" value="Knr4/Smi1-like_sf"/>
</dbReference>